<proteinExistence type="predicted"/>
<gene>
    <name evidence="1" type="ORF">RCZ15_13560</name>
    <name evidence="2" type="ORF">RCZ16_09830</name>
</gene>
<reference evidence="1 4" key="1">
    <citation type="submission" date="2021-11" db="EMBL/GenBank/DDBJ databases">
        <title>Draft genome sequence of Capnocytophaga sp. strain KC07075 isolated from cat oral cavity.</title>
        <authorList>
            <person name="Suzuki M."/>
            <person name="Imaoka K."/>
            <person name="Kimura M."/>
            <person name="Morikawa S."/>
            <person name="Maeda K."/>
        </authorList>
    </citation>
    <scope>NUCLEOTIDE SEQUENCE</scope>
    <source>
        <strain evidence="1">KC07075</strain>
        <strain evidence="2 4">KC07079</strain>
    </source>
</reference>
<protein>
    <submittedName>
        <fullName evidence="1">Uncharacterized protein</fullName>
    </submittedName>
</protein>
<evidence type="ECO:0000313" key="1">
    <source>
        <dbReference type="EMBL" id="GJM50383.1"/>
    </source>
</evidence>
<name>A0AAV5ASN9_9FLAO</name>
<keyword evidence="4" id="KW-1185">Reference proteome</keyword>
<sequence length="68" mass="7992">MSNKNCKVDIVKVSVEHKKNSTHKLDFDEILAHNKVNNKELNLRNKLVHFSIVENNDSYIIRFCKSNH</sequence>
<accession>A0AAV5ASN9</accession>
<dbReference type="EMBL" id="BQKB01000017">
    <property type="protein sequence ID" value="GJM52666.1"/>
    <property type="molecule type" value="Genomic_DNA"/>
</dbReference>
<dbReference type="Proteomes" id="UP001208692">
    <property type="component" value="Unassembled WGS sequence"/>
</dbReference>
<dbReference type="EMBL" id="BQKA01000025">
    <property type="protein sequence ID" value="GJM50383.1"/>
    <property type="molecule type" value="Genomic_DNA"/>
</dbReference>
<organism evidence="1 3">
    <name type="scientific">Capnocytophaga catalasegens</name>
    <dbReference type="NCBI Taxonomy" id="1004260"/>
    <lineage>
        <taxon>Bacteria</taxon>
        <taxon>Pseudomonadati</taxon>
        <taxon>Bacteroidota</taxon>
        <taxon>Flavobacteriia</taxon>
        <taxon>Flavobacteriales</taxon>
        <taxon>Flavobacteriaceae</taxon>
        <taxon>Capnocytophaga</taxon>
    </lineage>
</organism>
<evidence type="ECO:0000313" key="4">
    <source>
        <dbReference type="Proteomes" id="UP001208692"/>
    </source>
</evidence>
<comment type="caution">
    <text evidence="1">The sequence shown here is derived from an EMBL/GenBank/DDBJ whole genome shotgun (WGS) entry which is preliminary data.</text>
</comment>
<evidence type="ECO:0000313" key="3">
    <source>
        <dbReference type="Proteomes" id="UP001207736"/>
    </source>
</evidence>
<dbReference type="Proteomes" id="UP001207736">
    <property type="component" value="Unassembled WGS sequence"/>
</dbReference>
<dbReference type="AlphaFoldDB" id="A0AAV5ASN9"/>
<evidence type="ECO:0000313" key="2">
    <source>
        <dbReference type="EMBL" id="GJM52666.1"/>
    </source>
</evidence>